<organism evidence="2 3">
    <name type="scientific">Didymella glomerata</name>
    <dbReference type="NCBI Taxonomy" id="749621"/>
    <lineage>
        <taxon>Eukaryota</taxon>
        <taxon>Fungi</taxon>
        <taxon>Dikarya</taxon>
        <taxon>Ascomycota</taxon>
        <taxon>Pezizomycotina</taxon>
        <taxon>Dothideomycetes</taxon>
        <taxon>Pleosporomycetidae</taxon>
        <taxon>Pleosporales</taxon>
        <taxon>Pleosporineae</taxon>
        <taxon>Didymellaceae</taxon>
        <taxon>Didymella</taxon>
    </lineage>
</organism>
<proteinExistence type="predicted"/>
<sequence>MQPGTSQKRQGSAGTITEQIPQSSPSSQFFLAYYQNHPAMAQFRTTKLVSRGSAEIPLFWFVQSDDEQRANIEKALDMVVDQIVEESSQMEKKQIVSVPWLRNYAASAADVFATARGFEMGEGHILGIDAQSLEDGTLLVFHCLSGKDQEIGRAGREEAIRVLLKEQLYKYTLAEAFDGRAWTATPFPKQTPETTLDINDTVYVLPPHIPSDVKLRKDAIVLFSLINLTDDEISVLKQDMGDTANEITIYNWPHATPASQAETYNIFQCVKPEAPVHDGQTFVMFIDAAYLSGPRRAPVVVVACESAAEVAHRAAREVAGDGSRVVELEKMRYCHIYLRAEYSEAIKALWPLIWHPPNRGHDNGVAVNYPLFYGSRHHSYDPTTSAAVDWEHPVARYGTNFISKPGLAVEVGGATAPEYVAYILCPVTPEEIRTLRNILQIYGNAPSLLELNIVTRLSKAEREEKKSSKNSSARLGPLLAFFDTPAYRAVADPPSTFIFLDNEALDHLLTSVSEGLSVPIATTCRFYHGEGLIAVEEPGYQFADIALEDGLESTLANLSVGNM</sequence>
<accession>A0A9W9BVZ7</accession>
<name>A0A9W9BVZ7_9PLEO</name>
<dbReference type="OrthoDB" id="3796277at2759"/>
<gene>
    <name evidence="2" type="ORF">N0V87_009098</name>
</gene>
<dbReference type="Proteomes" id="UP001140562">
    <property type="component" value="Unassembled WGS sequence"/>
</dbReference>
<feature type="region of interest" description="Disordered" evidence="1">
    <location>
        <begin position="1"/>
        <end position="22"/>
    </location>
</feature>
<feature type="compositionally biased region" description="Polar residues" evidence="1">
    <location>
        <begin position="1"/>
        <end position="20"/>
    </location>
</feature>
<evidence type="ECO:0000256" key="1">
    <source>
        <dbReference type="SAM" id="MobiDB-lite"/>
    </source>
</evidence>
<dbReference type="AlphaFoldDB" id="A0A9W9BVZ7"/>
<keyword evidence="3" id="KW-1185">Reference proteome</keyword>
<evidence type="ECO:0000313" key="3">
    <source>
        <dbReference type="Proteomes" id="UP001140562"/>
    </source>
</evidence>
<comment type="caution">
    <text evidence="2">The sequence shown here is derived from an EMBL/GenBank/DDBJ whole genome shotgun (WGS) entry which is preliminary data.</text>
</comment>
<protein>
    <submittedName>
        <fullName evidence="2">Uncharacterized protein</fullName>
    </submittedName>
</protein>
<dbReference type="EMBL" id="JAPEUV010000147">
    <property type="protein sequence ID" value="KAJ4331517.1"/>
    <property type="molecule type" value="Genomic_DNA"/>
</dbReference>
<reference evidence="2" key="1">
    <citation type="submission" date="2022-10" db="EMBL/GenBank/DDBJ databases">
        <title>Tapping the CABI collections for fungal endophytes: first genome assemblies for Collariella, Neodidymelliopsis, Ascochyta clinopodiicola, Didymella pomorum, Didymosphaeria variabile, Neocosmospora piperis and Neocucurbitaria cava.</title>
        <authorList>
            <person name="Hill R."/>
        </authorList>
    </citation>
    <scope>NUCLEOTIDE SEQUENCE</scope>
    <source>
        <strain evidence="2">IMI 360193</strain>
    </source>
</reference>
<evidence type="ECO:0000313" key="2">
    <source>
        <dbReference type="EMBL" id="KAJ4331517.1"/>
    </source>
</evidence>